<dbReference type="GO" id="GO:0007112">
    <property type="term" value="P:male meiosis cytokinesis"/>
    <property type="evidence" value="ECO:0007669"/>
    <property type="project" value="TreeGrafter"/>
</dbReference>
<dbReference type="Pfam" id="PF23762">
    <property type="entry name" value="SHCBP_N"/>
    <property type="match status" value="1"/>
</dbReference>
<dbReference type="EMBL" id="CAJQZP010001449">
    <property type="protein sequence ID" value="CAG5047601.1"/>
    <property type="molecule type" value="Genomic_DNA"/>
</dbReference>
<keyword evidence="5" id="KW-1185">Reference proteome</keyword>
<dbReference type="GO" id="GO:0007283">
    <property type="term" value="P:spermatogenesis"/>
    <property type="evidence" value="ECO:0007669"/>
    <property type="project" value="TreeGrafter"/>
</dbReference>
<gene>
    <name evidence="4" type="ORF">PAPOLLO_LOCUS23994</name>
</gene>
<name>A0A8S3XZB8_PARAO</name>
<feature type="domain" description="SHC SH2" evidence="3">
    <location>
        <begin position="252"/>
        <end position="466"/>
    </location>
</feature>
<keyword evidence="1" id="KW-0175">Coiled coil</keyword>
<evidence type="ECO:0000313" key="4">
    <source>
        <dbReference type="EMBL" id="CAG5047601.1"/>
    </source>
</evidence>
<feature type="coiled-coil region" evidence="1">
    <location>
        <begin position="114"/>
        <end position="169"/>
    </location>
</feature>
<evidence type="ECO:0000313" key="5">
    <source>
        <dbReference type="Proteomes" id="UP000691718"/>
    </source>
</evidence>
<reference evidence="4" key="1">
    <citation type="submission" date="2021-04" db="EMBL/GenBank/DDBJ databases">
        <authorList>
            <person name="Tunstrom K."/>
        </authorList>
    </citation>
    <scope>NUCLEOTIDE SEQUENCE</scope>
</reference>
<proteinExistence type="predicted"/>
<sequence length="732" mass="83009">MTIRKFNLMTSDCKNQWQCNKCLNKHTLPTKSCKINPIFISTPKANTSQAYTSTAQENSNIMTDNITLRKQFTRENEYEPIINDVKGHSLLEENNNSLEDISLSPRRSVPDLSTRDYDDEYIQLKQKIEELNSKLASAHTEIENLHMEKNVLQKEVHEQKNRIQHLTAICSRSVRKRKSKIKGDSTFMRQNKSLDDSSIQTSYCPDFAIQAKTKESDKATIVKMHSVYSFNRSDSEILQELLKVFSSGRGTAREQWSMQADISVEPVGWDALWKLSKEYCKTFEVRFPCVAYVTVTSVDYEELAACVDVLSVQHAAVTLPQRVVDVPLIQLWPTLKQREECVNAASTAEFIDLLRFFYQNIWMPWDDQDDKVVLPNTIEDRMSLWRDIHNGTIPNCVARSIVLLRNSAINAYEKLKELDSSLCDGILADDDDSLLPPNYLSVCAEMNARLDGLMSKWTLYENPLIREQYLTKTKNKWLKNKSKKNVVALWQGGSVSEFDEISKFLHSYLTKEHNLTVVVSAEDGLTLEPDEVVVCSQQYELPEMPLSQISICSFNGATLRATDMRSCLLMLSEDCRIQNLTLHCSQVSTIIVMRTGTLHIKNCMFADESKSSQSDFAQGIVAMAGAKVVIEDCTFENFYSGIVIHRGAQMELSKCILRKCGVGIQMYSGAHVKLDSTVIANCSEQCIRCEVDVDGSDKMNEMEGLQVMSNCKIGSGNLQKEVLIVQQNVYLA</sequence>
<evidence type="ECO:0000259" key="2">
    <source>
        <dbReference type="Pfam" id="PF13229"/>
    </source>
</evidence>
<dbReference type="OrthoDB" id="5978115at2759"/>
<dbReference type="InterPro" id="IPR057508">
    <property type="entry name" value="SHCBP-like_N"/>
</dbReference>
<evidence type="ECO:0000259" key="3">
    <source>
        <dbReference type="Pfam" id="PF23762"/>
    </source>
</evidence>
<dbReference type="InterPro" id="IPR039448">
    <property type="entry name" value="Beta_helix"/>
</dbReference>
<evidence type="ECO:0000256" key="1">
    <source>
        <dbReference type="SAM" id="Coils"/>
    </source>
</evidence>
<dbReference type="PANTHER" id="PTHR14695">
    <property type="entry name" value="SHC SH2-DOMAIN BINDING PROTEIN 1-RELATED"/>
    <property type="match status" value="1"/>
</dbReference>
<dbReference type="PANTHER" id="PTHR14695:SF4">
    <property type="entry name" value="PROTEIN NESSUN DORMA"/>
    <property type="match status" value="1"/>
</dbReference>
<dbReference type="InterPro" id="IPR045140">
    <property type="entry name" value="SHCBP1-like"/>
</dbReference>
<feature type="domain" description="Right handed beta helix" evidence="2">
    <location>
        <begin position="573"/>
        <end position="711"/>
    </location>
</feature>
<dbReference type="Proteomes" id="UP000691718">
    <property type="component" value="Unassembled WGS sequence"/>
</dbReference>
<comment type="caution">
    <text evidence="4">The sequence shown here is derived from an EMBL/GenBank/DDBJ whole genome shotgun (WGS) entry which is preliminary data.</text>
</comment>
<accession>A0A8S3XZB8</accession>
<organism evidence="4 5">
    <name type="scientific">Parnassius apollo</name>
    <name type="common">Apollo butterfly</name>
    <name type="synonym">Papilio apollo</name>
    <dbReference type="NCBI Taxonomy" id="110799"/>
    <lineage>
        <taxon>Eukaryota</taxon>
        <taxon>Metazoa</taxon>
        <taxon>Ecdysozoa</taxon>
        <taxon>Arthropoda</taxon>
        <taxon>Hexapoda</taxon>
        <taxon>Insecta</taxon>
        <taxon>Pterygota</taxon>
        <taxon>Neoptera</taxon>
        <taxon>Endopterygota</taxon>
        <taxon>Lepidoptera</taxon>
        <taxon>Glossata</taxon>
        <taxon>Ditrysia</taxon>
        <taxon>Papilionoidea</taxon>
        <taxon>Papilionidae</taxon>
        <taxon>Parnassiinae</taxon>
        <taxon>Parnassini</taxon>
        <taxon>Parnassius</taxon>
        <taxon>Parnassius</taxon>
    </lineage>
</organism>
<protein>
    <submittedName>
        <fullName evidence="4">(apollo) hypothetical protein</fullName>
    </submittedName>
</protein>
<dbReference type="Pfam" id="PF13229">
    <property type="entry name" value="Beta_helix"/>
    <property type="match status" value="1"/>
</dbReference>
<dbReference type="AlphaFoldDB" id="A0A8S3XZB8"/>